<accession>A0ABS2NJ96</accession>
<protein>
    <submittedName>
        <fullName evidence="1">Uncharacterized protein</fullName>
    </submittedName>
</protein>
<evidence type="ECO:0000313" key="2">
    <source>
        <dbReference type="Proteomes" id="UP001646157"/>
    </source>
</evidence>
<dbReference type="RefSeq" id="WP_205175163.1">
    <property type="nucleotide sequence ID" value="NZ_JAFBDZ010000006.1"/>
</dbReference>
<keyword evidence="2" id="KW-1185">Reference proteome</keyword>
<reference evidence="1 2" key="1">
    <citation type="submission" date="2021-01" db="EMBL/GenBank/DDBJ databases">
        <title>Genomic Encyclopedia of Type Strains, Phase IV (KMG-IV): sequencing the most valuable type-strain genomes for metagenomic binning, comparative biology and taxonomic classification.</title>
        <authorList>
            <person name="Goeker M."/>
        </authorList>
    </citation>
    <scope>NUCLEOTIDE SEQUENCE [LARGE SCALE GENOMIC DNA]</scope>
    <source>
        <strain evidence="1 2">DSM 24834</strain>
    </source>
</reference>
<organism evidence="1 2">
    <name type="scientific">Rossellomorea pakistanensis</name>
    <dbReference type="NCBI Taxonomy" id="992288"/>
    <lineage>
        <taxon>Bacteria</taxon>
        <taxon>Bacillati</taxon>
        <taxon>Bacillota</taxon>
        <taxon>Bacilli</taxon>
        <taxon>Bacillales</taxon>
        <taxon>Bacillaceae</taxon>
        <taxon>Rossellomorea</taxon>
    </lineage>
</organism>
<sequence length="87" mass="10173">MLDYDDFPRLISIVNSAPTNIVEYPVRLETFSAKNKYVGLDSELNHVEGTYSILIEAWRDYLETGRSFYREYFIGGQTKEELIDEIN</sequence>
<proteinExistence type="predicted"/>
<name>A0ABS2NJ96_9BACI</name>
<gene>
    <name evidence="1" type="ORF">JOC86_004506</name>
</gene>
<evidence type="ECO:0000313" key="1">
    <source>
        <dbReference type="EMBL" id="MBM7587931.1"/>
    </source>
</evidence>
<dbReference type="Proteomes" id="UP001646157">
    <property type="component" value="Unassembled WGS sequence"/>
</dbReference>
<dbReference type="EMBL" id="JAFBDZ010000006">
    <property type="protein sequence ID" value="MBM7587931.1"/>
    <property type="molecule type" value="Genomic_DNA"/>
</dbReference>
<comment type="caution">
    <text evidence="1">The sequence shown here is derived from an EMBL/GenBank/DDBJ whole genome shotgun (WGS) entry which is preliminary data.</text>
</comment>